<dbReference type="AlphaFoldDB" id="A0A5C6GHS7"/>
<keyword evidence="1" id="KW-1133">Transmembrane helix</keyword>
<feature type="transmembrane region" description="Helical" evidence="1">
    <location>
        <begin position="45"/>
        <end position="70"/>
    </location>
</feature>
<evidence type="ECO:0000313" key="2">
    <source>
        <dbReference type="EMBL" id="TWU77352.1"/>
    </source>
</evidence>
<comment type="caution">
    <text evidence="2">The sequence shown here is derived from an EMBL/GenBank/DDBJ whole genome shotgun (WGS) entry which is preliminary data.</text>
</comment>
<reference evidence="3" key="1">
    <citation type="submission" date="2018-12" db="EMBL/GenBank/DDBJ databases">
        <title>The complete genome of Metarhizium rileyi, a key fungal pathogen of Lepidoptera.</title>
        <authorList>
            <person name="Binneck E."/>
            <person name="Lastra C.C.L."/>
            <person name="Sosa-Gomez D.R."/>
        </authorList>
    </citation>
    <scope>NUCLEOTIDE SEQUENCE [LARGE SCALE GENOMIC DNA]</scope>
    <source>
        <strain evidence="3">Cep018-CH2</strain>
    </source>
</reference>
<gene>
    <name evidence="2" type="ORF">ED733_005610</name>
</gene>
<protein>
    <submittedName>
        <fullName evidence="2">Uncharacterized protein</fullName>
    </submittedName>
</protein>
<dbReference type="EMBL" id="SBHS01000003">
    <property type="protein sequence ID" value="TWU77352.1"/>
    <property type="molecule type" value="Genomic_DNA"/>
</dbReference>
<sequence length="143" mass="15827">MPTAHGSSSHLGRESASVSPRYARDPTYATSVVTFAELEVRSRPSAWFCAPLEALAAVAFAFAFAFAVAVARPWSRFSLPVFRLAWLWLQTPILSIIPEKVVLDCFSGTPGHVRHRIVLPYQSPFVHLYYLRIPGTKGLKPTA</sequence>
<name>A0A5C6GHS7_METRR</name>
<keyword evidence="1" id="KW-0812">Transmembrane</keyword>
<accession>A0A5C6GHS7</accession>
<organism evidence="2 3">
    <name type="scientific">Metarhizium rileyi (strain RCEF 4871)</name>
    <name type="common">Nomuraea rileyi</name>
    <dbReference type="NCBI Taxonomy" id="1649241"/>
    <lineage>
        <taxon>Eukaryota</taxon>
        <taxon>Fungi</taxon>
        <taxon>Dikarya</taxon>
        <taxon>Ascomycota</taxon>
        <taxon>Pezizomycotina</taxon>
        <taxon>Sordariomycetes</taxon>
        <taxon>Hypocreomycetidae</taxon>
        <taxon>Hypocreales</taxon>
        <taxon>Clavicipitaceae</taxon>
        <taxon>Metarhizium</taxon>
    </lineage>
</organism>
<dbReference type="Proteomes" id="UP000317257">
    <property type="component" value="Unassembled WGS sequence"/>
</dbReference>
<proteinExistence type="predicted"/>
<evidence type="ECO:0000256" key="1">
    <source>
        <dbReference type="SAM" id="Phobius"/>
    </source>
</evidence>
<keyword evidence="1" id="KW-0472">Membrane</keyword>
<evidence type="ECO:0000313" key="3">
    <source>
        <dbReference type="Proteomes" id="UP000317257"/>
    </source>
</evidence>